<protein>
    <submittedName>
        <fullName evidence="1">Uncharacterized protein</fullName>
    </submittedName>
</protein>
<evidence type="ECO:0000313" key="2">
    <source>
        <dbReference type="Proteomes" id="UP001227268"/>
    </source>
</evidence>
<organism evidence="1 2">
    <name type="scientific">Naganishia friedmannii</name>
    <dbReference type="NCBI Taxonomy" id="89922"/>
    <lineage>
        <taxon>Eukaryota</taxon>
        <taxon>Fungi</taxon>
        <taxon>Dikarya</taxon>
        <taxon>Basidiomycota</taxon>
        <taxon>Agaricomycotina</taxon>
        <taxon>Tremellomycetes</taxon>
        <taxon>Filobasidiales</taxon>
        <taxon>Filobasidiaceae</taxon>
        <taxon>Naganishia</taxon>
    </lineage>
</organism>
<reference evidence="1" key="1">
    <citation type="submission" date="2023-04" db="EMBL/GenBank/DDBJ databases">
        <title>Draft Genome sequencing of Naganishia species isolated from polar environments using Oxford Nanopore Technology.</title>
        <authorList>
            <person name="Leo P."/>
            <person name="Venkateswaran K."/>
        </authorList>
    </citation>
    <scope>NUCLEOTIDE SEQUENCE</scope>
    <source>
        <strain evidence="1">MNA-CCFEE 5423</strain>
    </source>
</reference>
<dbReference type="Proteomes" id="UP001227268">
    <property type="component" value="Unassembled WGS sequence"/>
</dbReference>
<sequence>MPTDGPVDSSTSCSAYLYSAFPPELFKEVEAYDRRAGQAEPLHYFSDNQHAQYVCKECMVPLALQDEVVSKAFSGSLGRA</sequence>
<keyword evidence="2" id="KW-1185">Reference proteome</keyword>
<proteinExistence type="predicted"/>
<comment type="caution">
    <text evidence="1">The sequence shown here is derived from an EMBL/GenBank/DDBJ whole genome shotgun (WGS) entry which is preliminary data.</text>
</comment>
<name>A0ACC2UZV9_9TREE</name>
<accession>A0ACC2UZV9</accession>
<gene>
    <name evidence="1" type="ORF">QFC21_006870</name>
</gene>
<evidence type="ECO:0000313" key="1">
    <source>
        <dbReference type="EMBL" id="KAJ9092368.1"/>
    </source>
</evidence>
<dbReference type="EMBL" id="JASBWT010000039">
    <property type="protein sequence ID" value="KAJ9092368.1"/>
    <property type="molecule type" value="Genomic_DNA"/>
</dbReference>